<evidence type="ECO:0000259" key="8">
    <source>
        <dbReference type="Pfam" id="PF03443"/>
    </source>
</evidence>
<organism evidence="9 10">
    <name type="scientific">Apiospora phragmitis</name>
    <dbReference type="NCBI Taxonomy" id="2905665"/>
    <lineage>
        <taxon>Eukaryota</taxon>
        <taxon>Fungi</taxon>
        <taxon>Dikarya</taxon>
        <taxon>Ascomycota</taxon>
        <taxon>Pezizomycotina</taxon>
        <taxon>Sordariomycetes</taxon>
        <taxon>Xylariomycetidae</taxon>
        <taxon>Amphisphaeriales</taxon>
        <taxon>Apiosporaceae</taxon>
        <taxon>Apiospora</taxon>
    </lineage>
</organism>
<dbReference type="PANTHER" id="PTHR47356">
    <property type="entry name" value="FAD-DEPENDENT MONOOXYGENASE ASQG-RELATED"/>
    <property type="match status" value="1"/>
</dbReference>
<feature type="domain" description="Auxiliary Activity family 9 catalytic" evidence="8">
    <location>
        <begin position="484"/>
        <end position="692"/>
    </location>
</feature>
<dbReference type="GO" id="GO:0016787">
    <property type="term" value="F:hydrolase activity"/>
    <property type="evidence" value="ECO:0007669"/>
    <property type="project" value="UniProtKB-KW"/>
</dbReference>
<gene>
    <name evidence="9" type="ORF">PG994_014702</name>
</gene>
<evidence type="ECO:0000313" key="9">
    <source>
        <dbReference type="EMBL" id="KAK8037935.1"/>
    </source>
</evidence>
<dbReference type="EMBL" id="JAQQWL010000016">
    <property type="protein sequence ID" value="KAK8037935.1"/>
    <property type="molecule type" value="Genomic_DNA"/>
</dbReference>
<protein>
    <submittedName>
        <fullName evidence="9">Glycoside hydrolase family 61 protein</fullName>
    </submittedName>
</protein>
<reference evidence="9 10" key="1">
    <citation type="submission" date="2023-01" db="EMBL/GenBank/DDBJ databases">
        <title>Analysis of 21 Apiospora genomes using comparative genomics revels a genus with tremendous synthesis potential of carbohydrate active enzymes and secondary metabolites.</title>
        <authorList>
            <person name="Sorensen T."/>
        </authorList>
    </citation>
    <scope>NUCLEOTIDE SEQUENCE [LARGE SCALE GENOMIC DNA]</scope>
    <source>
        <strain evidence="9 10">CBS 135458</strain>
    </source>
</reference>
<dbReference type="Pfam" id="PF03443">
    <property type="entry name" value="AA9"/>
    <property type="match status" value="1"/>
</dbReference>
<evidence type="ECO:0000313" key="10">
    <source>
        <dbReference type="Proteomes" id="UP001480595"/>
    </source>
</evidence>
<evidence type="ECO:0000256" key="1">
    <source>
        <dbReference type="ARBA" id="ARBA00001974"/>
    </source>
</evidence>
<evidence type="ECO:0000256" key="3">
    <source>
        <dbReference type="ARBA" id="ARBA00007992"/>
    </source>
</evidence>
<comment type="similarity">
    <text evidence="3">Belongs to the paxM FAD-dependent monooxygenase family.</text>
</comment>
<dbReference type="RefSeq" id="XP_066707787.1">
    <property type="nucleotide sequence ID" value="XM_066866111.1"/>
</dbReference>
<dbReference type="SUPFAM" id="SSF51905">
    <property type="entry name" value="FAD/NAD(P)-binding domain"/>
    <property type="match status" value="1"/>
</dbReference>
<keyword evidence="5" id="KW-0274">FAD</keyword>
<dbReference type="PRINTS" id="PR00420">
    <property type="entry name" value="RNGMNOXGNASE"/>
</dbReference>
<keyword evidence="10" id="KW-1185">Reference proteome</keyword>
<dbReference type="Proteomes" id="UP001480595">
    <property type="component" value="Unassembled WGS sequence"/>
</dbReference>
<dbReference type="InterPro" id="IPR005103">
    <property type="entry name" value="AA9_LPMO"/>
</dbReference>
<comment type="caution">
    <text evidence="9">The sequence shown here is derived from an EMBL/GenBank/DDBJ whole genome shotgun (WGS) entry which is preliminary data.</text>
</comment>
<dbReference type="PANTHER" id="PTHR47356:SF2">
    <property type="entry name" value="FAD-BINDING DOMAIN-CONTAINING PROTEIN-RELATED"/>
    <property type="match status" value="1"/>
</dbReference>
<dbReference type="GeneID" id="92099174"/>
<comment type="pathway">
    <text evidence="2">Secondary metabolite biosynthesis.</text>
</comment>
<keyword evidence="9" id="KW-0378">Hydrolase</keyword>
<keyword evidence="6" id="KW-0560">Oxidoreductase</keyword>
<evidence type="ECO:0000256" key="5">
    <source>
        <dbReference type="ARBA" id="ARBA00022827"/>
    </source>
</evidence>
<dbReference type="Gene3D" id="3.50.50.60">
    <property type="entry name" value="FAD/NAD(P)-binding domain"/>
    <property type="match status" value="1"/>
</dbReference>
<evidence type="ECO:0000256" key="4">
    <source>
        <dbReference type="ARBA" id="ARBA00022630"/>
    </source>
</evidence>
<sequence length="715" mass="77354">MLAVHGGQATEGSSFKVIIVGAGISGLMLAHSLHKNGIDYVVLDKHPVAPAWGASITIHPLGARILDQLGCLDSLHQKCTPMHDFYNRGPTARISTANLSSTNFPKVVRNGFLSYTISRQGFIQTLYDALPDKSKVIENAPLREVIHEGDTVKAVCADGILHEGDLVVGADGVHSTVRDFMWQHANLTHPGSVTVAAKRQIRTSYNCLLGMAPMQPGLGTTDMHCPDCFFFIVHCKLPDGATVTYPDRARYSEADVEAKAAELAGCPISDTLVFGDLWKSRRRGHLVSLEEGVLTRMYAGRTMLTGDSAHKFTPNSALGGSMAMESAVVLANELHHVVRQHPNKKPSAVELEVALRQYQDIRIPRLREGLNVSWVLTPAQAYDGFLMYLVQRWIIPTIGLNFVAGVAAEYCSHSPKLTYVPFDEKRGTLAWQDFPNPLTRRISNKKKYQGIMGMTGGFILEKPARTMKLSLITTLAFGFSANAHCIFQKVSINGKDQGSLVGLRAPRDNNPVYDVTSDNIICQKPGSVSTQVIGAAAGDKVGAWFQHVIGGAQFQGDRDNPIAASHKGPVTAWLARVADGAAGTAAQTGLDWFKVWEDTLDTGSRKWGVDNLIANNGWVEFTLPACVAPGDYLLRVEVLALHSAKTRMGAQFYTSCANLRVSGSGTFTPSSTVSFPGAYRQDDPSILVNIYGPMGQPDNGGKAYSAPGNVPVIQC</sequence>
<keyword evidence="4" id="KW-0285">Flavoprotein</keyword>
<feature type="domain" description="FAD-binding" evidence="7">
    <location>
        <begin position="16"/>
        <end position="340"/>
    </location>
</feature>
<evidence type="ECO:0000256" key="2">
    <source>
        <dbReference type="ARBA" id="ARBA00005179"/>
    </source>
</evidence>
<evidence type="ECO:0000256" key="6">
    <source>
        <dbReference type="ARBA" id="ARBA00023002"/>
    </source>
</evidence>
<dbReference type="Gene3D" id="2.70.50.70">
    <property type="match status" value="1"/>
</dbReference>
<comment type="cofactor">
    <cofactor evidence="1">
        <name>FAD</name>
        <dbReference type="ChEBI" id="CHEBI:57692"/>
    </cofactor>
</comment>
<name>A0ABR1SUC6_9PEZI</name>
<dbReference type="Pfam" id="PF01494">
    <property type="entry name" value="FAD_binding_3"/>
    <property type="match status" value="1"/>
</dbReference>
<dbReference type="CDD" id="cd21175">
    <property type="entry name" value="LPMO_AA9"/>
    <property type="match status" value="1"/>
</dbReference>
<proteinExistence type="inferred from homology"/>
<dbReference type="InterPro" id="IPR050562">
    <property type="entry name" value="FAD_mOase_fung"/>
</dbReference>
<dbReference type="InterPro" id="IPR036188">
    <property type="entry name" value="FAD/NAD-bd_sf"/>
</dbReference>
<evidence type="ECO:0000259" key="7">
    <source>
        <dbReference type="Pfam" id="PF01494"/>
    </source>
</evidence>
<accession>A0ABR1SUC6</accession>
<dbReference type="InterPro" id="IPR002938">
    <property type="entry name" value="FAD-bd"/>
</dbReference>